<dbReference type="Proteomes" id="UP000032142">
    <property type="component" value="Unassembled WGS sequence"/>
</dbReference>
<organism evidence="1 2">
    <name type="scientific">Gossypium arboreum</name>
    <name type="common">Tree cotton</name>
    <name type="synonym">Gossypium nanking</name>
    <dbReference type="NCBI Taxonomy" id="29729"/>
    <lineage>
        <taxon>Eukaryota</taxon>
        <taxon>Viridiplantae</taxon>
        <taxon>Streptophyta</taxon>
        <taxon>Embryophyta</taxon>
        <taxon>Tracheophyta</taxon>
        <taxon>Spermatophyta</taxon>
        <taxon>Magnoliopsida</taxon>
        <taxon>eudicotyledons</taxon>
        <taxon>Gunneridae</taxon>
        <taxon>Pentapetalae</taxon>
        <taxon>rosids</taxon>
        <taxon>malvids</taxon>
        <taxon>Malvales</taxon>
        <taxon>Malvaceae</taxon>
        <taxon>Malvoideae</taxon>
        <taxon>Gossypium</taxon>
    </lineage>
</organism>
<dbReference type="EMBL" id="JRRC01417748">
    <property type="protein sequence ID" value="KHG04751.1"/>
    <property type="molecule type" value="Genomic_DNA"/>
</dbReference>
<comment type="caution">
    <text evidence="1">The sequence shown here is derived from an EMBL/GenBank/DDBJ whole genome shotgun (WGS) entry which is preliminary data.</text>
</comment>
<keyword evidence="2" id="KW-1185">Reference proteome</keyword>
<evidence type="ECO:0000313" key="1">
    <source>
        <dbReference type="EMBL" id="KHG04751.1"/>
    </source>
</evidence>
<proteinExistence type="predicted"/>
<sequence>MSIVHMKHFYRN</sequence>
<name>A0A0B0N0Q5_GOSAR</name>
<reference evidence="2" key="1">
    <citation type="submission" date="2014-09" db="EMBL/GenBank/DDBJ databases">
        <authorList>
            <person name="Mudge J."/>
            <person name="Ramaraj T."/>
            <person name="Lindquist I.E."/>
            <person name="Bharti A.K."/>
            <person name="Sundararajan A."/>
            <person name="Cameron C.T."/>
            <person name="Woodward J.E."/>
            <person name="May G.D."/>
            <person name="Brubaker C."/>
            <person name="Broadhvest J."/>
            <person name="Wilkins T.A."/>
        </authorList>
    </citation>
    <scope>NUCLEOTIDE SEQUENCE</scope>
    <source>
        <strain evidence="2">cv. AKA8401</strain>
    </source>
</reference>
<evidence type="ECO:0000313" key="2">
    <source>
        <dbReference type="Proteomes" id="UP000032142"/>
    </source>
</evidence>
<gene>
    <name evidence="1" type="ORF">F383_29396</name>
</gene>
<accession>A0A0B0N0Q5</accession>
<protein>
    <submittedName>
        <fullName evidence="1">Uncharacterized protein</fullName>
    </submittedName>
</protein>